<dbReference type="OrthoDB" id="9803035at2"/>
<dbReference type="AlphaFoldDB" id="A0A5C6EPY0"/>
<keyword evidence="6" id="KW-1185">Reference proteome</keyword>
<reference evidence="5 6" key="1">
    <citation type="submission" date="2019-02" db="EMBL/GenBank/DDBJ databases">
        <title>Deep-cultivation of Planctomycetes and their phenomic and genomic characterization uncovers novel biology.</title>
        <authorList>
            <person name="Wiegand S."/>
            <person name="Jogler M."/>
            <person name="Boedeker C."/>
            <person name="Pinto D."/>
            <person name="Vollmers J."/>
            <person name="Rivas-Marin E."/>
            <person name="Kohn T."/>
            <person name="Peeters S.H."/>
            <person name="Heuer A."/>
            <person name="Rast P."/>
            <person name="Oberbeckmann S."/>
            <person name="Bunk B."/>
            <person name="Jeske O."/>
            <person name="Meyerdierks A."/>
            <person name="Storesund J.E."/>
            <person name="Kallscheuer N."/>
            <person name="Luecker S."/>
            <person name="Lage O.M."/>
            <person name="Pohl T."/>
            <person name="Merkel B.J."/>
            <person name="Hornburger P."/>
            <person name="Mueller R.-W."/>
            <person name="Bruemmer F."/>
            <person name="Labrenz M."/>
            <person name="Spormann A.M."/>
            <person name="Op Den Camp H."/>
            <person name="Overmann J."/>
            <person name="Amann R."/>
            <person name="Jetten M.S.M."/>
            <person name="Mascher T."/>
            <person name="Medema M.H."/>
            <person name="Devos D.P."/>
            <person name="Kaster A.-K."/>
            <person name="Ovreas L."/>
            <person name="Rohde M."/>
            <person name="Galperin M.Y."/>
            <person name="Jogler C."/>
        </authorList>
    </citation>
    <scope>NUCLEOTIDE SEQUENCE [LARGE SCALE GENOMIC DNA]</scope>
    <source>
        <strain evidence="5 6">Poly51</strain>
    </source>
</reference>
<dbReference type="Proteomes" id="UP000318288">
    <property type="component" value="Unassembled WGS sequence"/>
</dbReference>
<dbReference type="GO" id="GO:0006654">
    <property type="term" value="P:phosphatidic acid biosynthetic process"/>
    <property type="evidence" value="ECO:0007669"/>
    <property type="project" value="TreeGrafter"/>
</dbReference>
<dbReference type="Pfam" id="PF01553">
    <property type="entry name" value="Acyltransferase"/>
    <property type="match status" value="1"/>
</dbReference>
<dbReference type="PANTHER" id="PTHR10434:SF11">
    <property type="entry name" value="1-ACYL-SN-GLYCEROL-3-PHOSPHATE ACYLTRANSFERASE"/>
    <property type="match status" value="1"/>
</dbReference>
<dbReference type="EMBL" id="SJPW01000005">
    <property type="protein sequence ID" value="TWU50968.1"/>
    <property type="molecule type" value="Genomic_DNA"/>
</dbReference>
<dbReference type="InterPro" id="IPR002123">
    <property type="entry name" value="Plipid/glycerol_acylTrfase"/>
</dbReference>
<organism evidence="5 6">
    <name type="scientific">Rubripirellula tenax</name>
    <dbReference type="NCBI Taxonomy" id="2528015"/>
    <lineage>
        <taxon>Bacteria</taxon>
        <taxon>Pseudomonadati</taxon>
        <taxon>Planctomycetota</taxon>
        <taxon>Planctomycetia</taxon>
        <taxon>Pirellulales</taxon>
        <taxon>Pirellulaceae</taxon>
        <taxon>Rubripirellula</taxon>
    </lineage>
</organism>
<protein>
    <submittedName>
        <fullName evidence="5">2-acyl-glycerophospho-ethanolamine acyltransferase</fullName>
    </submittedName>
</protein>
<name>A0A5C6EPY0_9BACT</name>
<evidence type="ECO:0000313" key="5">
    <source>
        <dbReference type="EMBL" id="TWU50968.1"/>
    </source>
</evidence>
<evidence type="ECO:0000256" key="1">
    <source>
        <dbReference type="ARBA" id="ARBA00005189"/>
    </source>
</evidence>
<dbReference type="SUPFAM" id="SSF69593">
    <property type="entry name" value="Glycerol-3-phosphate (1)-acyltransferase"/>
    <property type="match status" value="1"/>
</dbReference>
<proteinExistence type="predicted"/>
<dbReference type="GO" id="GO:0003841">
    <property type="term" value="F:1-acylglycerol-3-phosphate O-acyltransferase activity"/>
    <property type="evidence" value="ECO:0007669"/>
    <property type="project" value="TreeGrafter"/>
</dbReference>
<evidence type="ECO:0000259" key="4">
    <source>
        <dbReference type="SMART" id="SM00563"/>
    </source>
</evidence>
<evidence type="ECO:0000256" key="2">
    <source>
        <dbReference type="ARBA" id="ARBA00022679"/>
    </source>
</evidence>
<sequence length="218" mass="24262">MENTVNRPLRYAFFALVVRPLMMIVLGTNVRRVAQLPQSGPAIIVANHNSHLDTFALMNVLGLDRLGRVRPVAAADYFLTRPLRRWFSTRIVGIIPIDRTRARREDGKHPLEPISEALRAGAIVLLFPEGSRGEPEQMTEFQSGIAHLAKRHPDVPITPVFMHGLGKALPKGEAILVPFFCDMFVGTPLEANLGKKELMEQLTGAMQELKAELPIASW</sequence>
<dbReference type="SMART" id="SM00563">
    <property type="entry name" value="PlsC"/>
    <property type="match status" value="1"/>
</dbReference>
<evidence type="ECO:0000256" key="3">
    <source>
        <dbReference type="ARBA" id="ARBA00023315"/>
    </source>
</evidence>
<comment type="caution">
    <text evidence="5">The sequence shown here is derived from an EMBL/GenBank/DDBJ whole genome shotgun (WGS) entry which is preliminary data.</text>
</comment>
<dbReference type="CDD" id="cd07989">
    <property type="entry name" value="LPLAT_AGPAT-like"/>
    <property type="match status" value="1"/>
</dbReference>
<accession>A0A5C6EPY0</accession>
<keyword evidence="3 5" id="KW-0012">Acyltransferase</keyword>
<gene>
    <name evidence="5" type="ORF">Poly51_42610</name>
</gene>
<comment type="pathway">
    <text evidence="1">Lipid metabolism.</text>
</comment>
<keyword evidence="2 5" id="KW-0808">Transferase</keyword>
<dbReference type="RefSeq" id="WP_146459630.1">
    <property type="nucleotide sequence ID" value="NZ_SJPW01000005.1"/>
</dbReference>
<feature type="domain" description="Phospholipid/glycerol acyltransferase" evidence="4">
    <location>
        <begin position="42"/>
        <end position="165"/>
    </location>
</feature>
<dbReference type="PANTHER" id="PTHR10434">
    <property type="entry name" value="1-ACYL-SN-GLYCEROL-3-PHOSPHATE ACYLTRANSFERASE"/>
    <property type="match status" value="1"/>
</dbReference>
<evidence type="ECO:0000313" key="6">
    <source>
        <dbReference type="Proteomes" id="UP000318288"/>
    </source>
</evidence>